<dbReference type="GO" id="GO:0071555">
    <property type="term" value="P:cell wall organization"/>
    <property type="evidence" value="ECO:0007669"/>
    <property type="project" value="UniProtKB-KW"/>
</dbReference>
<evidence type="ECO:0000256" key="11">
    <source>
        <dbReference type="ARBA" id="ARBA00093666"/>
    </source>
</evidence>
<evidence type="ECO:0000256" key="5">
    <source>
        <dbReference type="ARBA" id="ARBA00022729"/>
    </source>
</evidence>
<keyword evidence="4" id="KW-0479">Metal-binding</keyword>
<keyword evidence="7" id="KW-0862">Zinc</keyword>
<evidence type="ECO:0000256" key="1">
    <source>
        <dbReference type="ARBA" id="ARBA00001947"/>
    </source>
</evidence>
<evidence type="ECO:0000256" key="6">
    <source>
        <dbReference type="ARBA" id="ARBA00022801"/>
    </source>
</evidence>
<comment type="cofactor">
    <cofactor evidence="1">
        <name>Zn(2+)</name>
        <dbReference type="ChEBI" id="CHEBI:29105"/>
    </cofactor>
</comment>
<evidence type="ECO:0000256" key="10">
    <source>
        <dbReference type="ARBA" id="ARBA00093448"/>
    </source>
</evidence>
<evidence type="ECO:0000256" key="3">
    <source>
        <dbReference type="ARBA" id="ARBA00022670"/>
    </source>
</evidence>
<keyword evidence="5" id="KW-0732">Signal</keyword>
<gene>
    <name evidence="12" type="ORF">ENQ87_03100</name>
</gene>
<dbReference type="InterPro" id="IPR010275">
    <property type="entry name" value="MepK"/>
</dbReference>
<dbReference type="InterPro" id="IPR009045">
    <property type="entry name" value="Zn_M74/Hedgehog-like"/>
</dbReference>
<dbReference type="Gene3D" id="3.30.1380.10">
    <property type="match status" value="1"/>
</dbReference>
<comment type="pathway">
    <text evidence="2">Cell wall biogenesis; cell wall polysaccharide biosynthesis.</text>
</comment>
<evidence type="ECO:0000256" key="2">
    <source>
        <dbReference type="ARBA" id="ARBA00004776"/>
    </source>
</evidence>
<name>A0A831TZW2_GEOME</name>
<dbReference type="GO" id="GO:0046872">
    <property type="term" value="F:metal ion binding"/>
    <property type="evidence" value="ECO:0007669"/>
    <property type="project" value="UniProtKB-KW"/>
</dbReference>
<comment type="similarity">
    <text evidence="10">Belongs to the peptidase M15 family.</text>
</comment>
<protein>
    <recommendedName>
        <fullName evidence="11">Murein endopeptidase K</fullName>
    </recommendedName>
</protein>
<dbReference type="PANTHER" id="PTHR37425">
    <property type="match status" value="1"/>
</dbReference>
<keyword evidence="3" id="KW-0645">Protease</keyword>
<dbReference type="Pfam" id="PF05951">
    <property type="entry name" value="Peptidase_M15_2"/>
    <property type="match status" value="1"/>
</dbReference>
<dbReference type="GO" id="GO:0008237">
    <property type="term" value="F:metallopeptidase activity"/>
    <property type="evidence" value="ECO:0007669"/>
    <property type="project" value="UniProtKB-KW"/>
</dbReference>
<evidence type="ECO:0000256" key="7">
    <source>
        <dbReference type="ARBA" id="ARBA00022833"/>
    </source>
</evidence>
<keyword evidence="6" id="KW-0378">Hydrolase</keyword>
<dbReference type="PANTHER" id="PTHR37425:SF1">
    <property type="entry name" value="OUTER MEMBRANE PROTEIN"/>
    <property type="match status" value="1"/>
</dbReference>
<comment type="caution">
    <text evidence="12">The sequence shown here is derived from an EMBL/GenBank/DDBJ whole genome shotgun (WGS) entry which is preliminary data.</text>
</comment>
<dbReference type="SUPFAM" id="SSF55166">
    <property type="entry name" value="Hedgehog/DD-peptidase"/>
    <property type="match status" value="1"/>
</dbReference>
<evidence type="ECO:0000256" key="9">
    <source>
        <dbReference type="ARBA" id="ARBA00023316"/>
    </source>
</evidence>
<evidence type="ECO:0000313" key="12">
    <source>
        <dbReference type="EMBL" id="HEN41354.1"/>
    </source>
</evidence>
<dbReference type="EMBL" id="DSOV01000009">
    <property type="protein sequence ID" value="HEN41354.1"/>
    <property type="molecule type" value="Genomic_DNA"/>
</dbReference>
<organism evidence="12">
    <name type="scientific">Geobacter metallireducens</name>
    <dbReference type="NCBI Taxonomy" id="28232"/>
    <lineage>
        <taxon>Bacteria</taxon>
        <taxon>Pseudomonadati</taxon>
        <taxon>Thermodesulfobacteriota</taxon>
        <taxon>Desulfuromonadia</taxon>
        <taxon>Geobacterales</taxon>
        <taxon>Geobacteraceae</taxon>
        <taxon>Geobacter</taxon>
    </lineage>
</organism>
<accession>A0A831TZW2</accession>
<keyword evidence="9" id="KW-0961">Cell wall biogenesis/degradation</keyword>
<sequence length="187" mass="20618">MDFKMLNRRTFLKATLTGALTLMGVGSAFGRFVSTPELLPPGQLSLFNTHTGERISLTFRDEAGNYDLNSLNTLNWILRCHYTNEVTEMDVNTLEFLNLVDKKLGGNNEIHIVSAYRSPIYNNKLRESGHGVAQKSLHLAGKAIDISIPGRSIASVREAAVDLQLGGVGYYPGSGFVHIDSGTFRTW</sequence>
<dbReference type="GO" id="GO:0006508">
    <property type="term" value="P:proteolysis"/>
    <property type="evidence" value="ECO:0007669"/>
    <property type="project" value="UniProtKB-KW"/>
</dbReference>
<reference evidence="12" key="1">
    <citation type="journal article" date="2020" name="mSystems">
        <title>Genome- and Community-Level Interaction Insights into Carbon Utilization and Element Cycling Functions of Hydrothermarchaeota in Hydrothermal Sediment.</title>
        <authorList>
            <person name="Zhou Z."/>
            <person name="Liu Y."/>
            <person name="Xu W."/>
            <person name="Pan J."/>
            <person name="Luo Z.H."/>
            <person name="Li M."/>
        </authorList>
    </citation>
    <scope>NUCLEOTIDE SEQUENCE [LARGE SCALE GENOMIC DNA]</scope>
    <source>
        <strain evidence="12">SpSt-349</strain>
    </source>
</reference>
<evidence type="ECO:0000256" key="4">
    <source>
        <dbReference type="ARBA" id="ARBA00022723"/>
    </source>
</evidence>
<proteinExistence type="inferred from homology"/>
<dbReference type="AlphaFoldDB" id="A0A831TZW2"/>
<evidence type="ECO:0000256" key="8">
    <source>
        <dbReference type="ARBA" id="ARBA00023049"/>
    </source>
</evidence>
<keyword evidence="8" id="KW-0482">Metalloprotease</keyword>